<reference evidence="2" key="1">
    <citation type="journal article" date="2012" name="PLoS Genet.">
        <title>Comparative analysis of the genomes of two field isolates of the rice blast fungus Magnaporthe oryzae.</title>
        <authorList>
            <person name="Xue M."/>
            <person name="Yang J."/>
            <person name="Li Z."/>
            <person name="Hu S."/>
            <person name="Yao N."/>
            <person name="Dean R.A."/>
            <person name="Zhao W."/>
            <person name="Shen M."/>
            <person name="Zhang H."/>
            <person name="Li C."/>
            <person name="Liu L."/>
            <person name="Cao L."/>
            <person name="Xu X."/>
            <person name="Xing Y."/>
            <person name="Hsiang T."/>
            <person name="Zhang Z."/>
            <person name="Xu J.R."/>
            <person name="Peng Y.L."/>
        </authorList>
    </citation>
    <scope>NUCLEOTIDE SEQUENCE</scope>
    <source>
        <strain evidence="2">Y34</strain>
    </source>
</reference>
<sequence length="149" mass="15967">MASSEASGPAKVETVDGRSGGQARLGREKGGWWGQRRWKHPGCTTDYKNARISQVWIVGWMSGEGTGFASAGQRAAAYLGSTDISLLNDGITGRGQRDNGGSIQGARRQGNDHLAHLTACNSAVSKRVDPQEAQKEAPWMDNTTEYDTS</sequence>
<evidence type="ECO:0000313" key="2">
    <source>
        <dbReference type="EMBL" id="ELQ42162.1"/>
    </source>
</evidence>
<dbReference type="EMBL" id="JH793341">
    <property type="protein sequence ID" value="ELQ42162.1"/>
    <property type="molecule type" value="Genomic_DNA"/>
</dbReference>
<feature type="region of interest" description="Disordered" evidence="1">
    <location>
        <begin position="123"/>
        <end position="149"/>
    </location>
</feature>
<accession>A0AA97P5P4</accession>
<proteinExistence type="predicted"/>
<gene>
    <name evidence="2" type="ORF">OOU_Y34scaffold00228g53</name>
</gene>
<dbReference type="Proteomes" id="UP000011086">
    <property type="component" value="Unassembled WGS sequence"/>
</dbReference>
<organism evidence="2">
    <name type="scientific">Pyricularia oryzae (strain Y34)</name>
    <name type="common">Rice blast fungus</name>
    <name type="synonym">Magnaporthe oryzae</name>
    <dbReference type="NCBI Taxonomy" id="1143189"/>
    <lineage>
        <taxon>Eukaryota</taxon>
        <taxon>Fungi</taxon>
        <taxon>Dikarya</taxon>
        <taxon>Ascomycota</taxon>
        <taxon>Pezizomycotina</taxon>
        <taxon>Sordariomycetes</taxon>
        <taxon>Sordariomycetidae</taxon>
        <taxon>Magnaporthales</taxon>
        <taxon>Pyriculariaceae</taxon>
        <taxon>Pyricularia</taxon>
    </lineage>
</organism>
<evidence type="ECO:0000256" key="1">
    <source>
        <dbReference type="SAM" id="MobiDB-lite"/>
    </source>
</evidence>
<feature type="region of interest" description="Disordered" evidence="1">
    <location>
        <begin position="1"/>
        <end position="29"/>
    </location>
</feature>
<feature type="region of interest" description="Disordered" evidence="1">
    <location>
        <begin position="90"/>
        <end position="111"/>
    </location>
</feature>
<feature type="compositionally biased region" description="Basic and acidic residues" evidence="1">
    <location>
        <begin position="126"/>
        <end position="135"/>
    </location>
</feature>
<dbReference type="AlphaFoldDB" id="A0AA97P5P4"/>
<name>A0AA97P5P4_PYRO3</name>
<protein>
    <submittedName>
        <fullName evidence="2">Uncharacterized protein</fullName>
    </submittedName>
</protein>